<dbReference type="Pfam" id="PF00069">
    <property type="entry name" value="Pkinase"/>
    <property type="match status" value="1"/>
</dbReference>
<dbReference type="InterPro" id="IPR011009">
    <property type="entry name" value="Kinase-like_dom_sf"/>
</dbReference>
<reference evidence="5" key="2">
    <citation type="submission" date="2015-01" db="EMBL/GenBank/DDBJ databases">
        <title>Evolutionary Origins and Diversification of the Mycorrhizal Mutualists.</title>
        <authorList>
            <consortium name="DOE Joint Genome Institute"/>
            <consortium name="Mycorrhizal Genomics Consortium"/>
            <person name="Kohler A."/>
            <person name="Kuo A."/>
            <person name="Nagy L.G."/>
            <person name="Floudas D."/>
            <person name="Copeland A."/>
            <person name="Barry K.W."/>
            <person name="Cichocki N."/>
            <person name="Veneault-Fourrey C."/>
            <person name="LaButti K."/>
            <person name="Lindquist E.A."/>
            <person name="Lipzen A."/>
            <person name="Lundell T."/>
            <person name="Morin E."/>
            <person name="Murat C."/>
            <person name="Riley R."/>
            <person name="Ohm R."/>
            <person name="Sun H."/>
            <person name="Tunlid A."/>
            <person name="Henrissat B."/>
            <person name="Grigoriev I.V."/>
            <person name="Hibbett D.S."/>
            <person name="Martin F."/>
        </authorList>
    </citation>
    <scope>NUCLEOTIDE SEQUENCE [LARGE SCALE GENOMIC DNA]</scope>
    <source>
        <strain evidence="5">Ve08.2h10</strain>
    </source>
</reference>
<evidence type="ECO:0000256" key="2">
    <source>
        <dbReference type="SAM" id="MobiDB-lite"/>
    </source>
</evidence>
<dbReference type="HOGENOM" id="CLU_019279_2_7_1"/>
<feature type="compositionally biased region" description="Pro residues" evidence="2">
    <location>
        <begin position="383"/>
        <end position="393"/>
    </location>
</feature>
<dbReference type="SUPFAM" id="SSF56112">
    <property type="entry name" value="Protein kinase-like (PK-like)"/>
    <property type="match status" value="1"/>
</dbReference>
<proteinExistence type="predicted"/>
<dbReference type="PROSITE" id="PS00107">
    <property type="entry name" value="PROTEIN_KINASE_ATP"/>
    <property type="match status" value="1"/>
</dbReference>
<dbReference type="STRING" id="930991.A0A0D0DVA9"/>
<dbReference type="InParanoid" id="A0A0D0DVA9"/>
<dbReference type="AlphaFoldDB" id="A0A0D0DVA9"/>
<feature type="domain" description="Protein kinase" evidence="3">
    <location>
        <begin position="15"/>
        <end position="299"/>
    </location>
</feature>
<evidence type="ECO:0000313" key="4">
    <source>
        <dbReference type="EMBL" id="KIK85595.1"/>
    </source>
</evidence>
<dbReference type="GO" id="GO:0005524">
    <property type="term" value="F:ATP binding"/>
    <property type="evidence" value="ECO:0007669"/>
    <property type="project" value="UniProtKB-UniRule"/>
</dbReference>
<dbReference type="EMBL" id="KN825564">
    <property type="protein sequence ID" value="KIK85595.1"/>
    <property type="molecule type" value="Genomic_DNA"/>
</dbReference>
<dbReference type="Gene3D" id="1.10.510.10">
    <property type="entry name" value="Transferase(Phosphotransferase) domain 1"/>
    <property type="match status" value="1"/>
</dbReference>
<dbReference type="Proteomes" id="UP000054538">
    <property type="component" value="Unassembled WGS sequence"/>
</dbReference>
<keyword evidence="1" id="KW-0547">Nucleotide-binding</keyword>
<dbReference type="InterPro" id="IPR000719">
    <property type="entry name" value="Prot_kinase_dom"/>
</dbReference>
<evidence type="ECO:0000256" key="1">
    <source>
        <dbReference type="PROSITE-ProRule" id="PRU10141"/>
    </source>
</evidence>
<dbReference type="PROSITE" id="PS50011">
    <property type="entry name" value="PROTEIN_KINASE_DOM"/>
    <property type="match status" value="1"/>
</dbReference>
<feature type="binding site" evidence="1">
    <location>
        <position position="44"/>
    </location>
    <ligand>
        <name>ATP</name>
        <dbReference type="ChEBI" id="CHEBI:30616"/>
    </ligand>
</feature>
<gene>
    <name evidence="4" type="ORF">PAXRUDRAFT_831959</name>
</gene>
<keyword evidence="1" id="KW-0067">ATP-binding</keyword>
<sequence>MTHNHDEVPRRLGNYWLETRLGSGYSGSIFRAYNVFSGEYVALKVQDINHECRTNRFEEYIYPLLQGGEGMPKLFASGVQGKWHYLVISLLGLSLDNIYRNNGKKPLDLRSACSIAIQVISRLQTMHDHEVLHRDIQLGNCAIGLTPNETMIYMIDFGFSKRYIDPVTHRHIPDSKRKRDFLGNYWFTSVGVHCKGRVPSRRDDLEAAALMFIHLLTPGGLSWTRDGIPKTDAQHNRLKRAKTSAQPGDLCRGMPSEFEEFLRYCRRLKFAERPDYEHWMNEFRELAHQNGFTDIDKFIWPPPLQQARAVRPQQGVPAVTKSEMENVLQGLAKLQLNNRPALVDQTNVPPVAQTGAQAGKLGARKDSEVIEFSSDSSVDHPAQEPPGKLPPRTPVRTKKATRLFVLRRAVLDAIDNATLSEVVAEFTTFLRETGSSKTLTKEGFAFLDALYKQLGDPSVFVQPMRTSRTRSTKQDKPAEPQPAHVKLDLVARLKRDVARAQDNRALAQMVADFGTVTNRSSSRTITKDGYAFLEGLAAQLKALN</sequence>
<reference evidence="4 5" key="1">
    <citation type="submission" date="2014-04" db="EMBL/GenBank/DDBJ databases">
        <authorList>
            <consortium name="DOE Joint Genome Institute"/>
            <person name="Kuo A."/>
            <person name="Kohler A."/>
            <person name="Jargeat P."/>
            <person name="Nagy L.G."/>
            <person name="Floudas D."/>
            <person name="Copeland A."/>
            <person name="Barry K.W."/>
            <person name="Cichocki N."/>
            <person name="Veneault-Fourrey C."/>
            <person name="LaButti K."/>
            <person name="Lindquist E.A."/>
            <person name="Lipzen A."/>
            <person name="Lundell T."/>
            <person name="Morin E."/>
            <person name="Murat C."/>
            <person name="Sun H."/>
            <person name="Tunlid A."/>
            <person name="Henrissat B."/>
            <person name="Grigoriev I.V."/>
            <person name="Hibbett D.S."/>
            <person name="Martin F."/>
            <person name="Nordberg H.P."/>
            <person name="Cantor M.N."/>
            <person name="Hua S.X."/>
        </authorList>
    </citation>
    <scope>NUCLEOTIDE SEQUENCE [LARGE SCALE GENOMIC DNA]</scope>
    <source>
        <strain evidence="4 5">Ve08.2h10</strain>
    </source>
</reference>
<dbReference type="InterPro" id="IPR017441">
    <property type="entry name" value="Protein_kinase_ATP_BS"/>
</dbReference>
<dbReference type="SMART" id="SM00220">
    <property type="entry name" value="S_TKc"/>
    <property type="match status" value="1"/>
</dbReference>
<protein>
    <recommendedName>
        <fullName evidence="3">Protein kinase domain-containing protein</fullName>
    </recommendedName>
</protein>
<evidence type="ECO:0000313" key="5">
    <source>
        <dbReference type="Proteomes" id="UP000054538"/>
    </source>
</evidence>
<dbReference type="GO" id="GO:0004672">
    <property type="term" value="F:protein kinase activity"/>
    <property type="evidence" value="ECO:0007669"/>
    <property type="project" value="InterPro"/>
</dbReference>
<name>A0A0D0DVA9_9AGAM</name>
<evidence type="ECO:0000259" key="3">
    <source>
        <dbReference type="PROSITE" id="PS50011"/>
    </source>
</evidence>
<accession>A0A0D0DVA9</accession>
<keyword evidence="5" id="KW-1185">Reference proteome</keyword>
<dbReference type="OrthoDB" id="5979581at2759"/>
<dbReference type="PANTHER" id="PTHR11909">
    <property type="entry name" value="CASEIN KINASE-RELATED"/>
    <property type="match status" value="1"/>
</dbReference>
<organism evidence="4 5">
    <name type="scientific">Paxillus rubicundulus Ve08.2h10</name>
    <dbReference type="NCBI Taxonomy" id="930991"/>
    <lineage>
        <taxon>Eukaryota</taxon>
        <taxon>Fungi</taxon>
        <taxon>Dikarya</taxon>
        <taxon>Basidiomycota</taxon>
        <taxon>Agaricomycotina</taxon>
        <taxon>Agaricomycetes</taxon>
        <taxon>Agaricomycetidae</taxon>
        <taxon>Boletales</taxon>
        <taxon>Paxilineae</taxon>
        <taxon>Paxillaceae</taxon>
        <taxon>Paxillus</taxon>
    </lineage>
</organism>
<dbReference type="InterPro" id="IPR050235">
    <property type="entry name" value="CK1_Ser-Thr_kinase"/>
</dbReference>
<feature type="region of interest" description="Disordered" evidence="2">
    <location>
        <begin position="372"/>
        <end position="394"/>
    </location>
</feature>